<dbReference type="InterPro" id="IPR051706">
    <property type="entry name" value="Glycosyltransferase_domain"/>
</dbReference>
<organism evidence="2 3">
    <name type="scientific">Phocaeicola plebeius (strain DSM 17135 / JCM 12973 / CCUG 54634 / M2)</name>
    <name type="common">Bacteroides plebeius</name>
    <dbReference type="NCBI Taxonomy" id="484018"/>
    <lineage>
        <taxon>Bacteria</taxon>
        <taxon>Pseudomonadati</taxon>
        <taxon>Bacteroidota</taxon>
        <taxon>Bacteroidia</taxon>
        <taxon>Bacteroidales</taxon>
        <taxon>Bacteroidaceae</taxon>
        <taxon>Phocaeicola</taxon>
    </lineage>
</organism>
<dbReference type="InterPro" id="IPR007577">
    <property type="entry name" value="GlycoTrfase_DXD_sugar-bd_CS"/>
</dbReference>
<evidence type="ECO:0000313" key="2">
    <source>
        <dbReference type="EMBL" id="EDY96197.1"/>
    </source>
</evidence>
<evidence type="ECO:0000256" key="1">
    <source>
        <dbReference type="ARBA" id="ARBA00022679"/>
    </source>
</evidence>
<evidence type="ECO:0000313" key="3">
    <source>
        <dbReference type="Proteomes" id="UP000003452"/>
    </source>
</evidence>
<dbReference type="PANTHER" id="PTHR32385">
    <property type="entry name" value="MANNOSYL PHOSPHORYLINOSITOL CERAMIDE SYNTHASE"/>
    <property type="match status" value="1"/>
</dbReference>
<dbReference type="GO" id="GO:0016020">
    <property type="term" value="C:membrane"/>
    <property type="evidence" value="ECO:0007669"/>
    <property type="project" value="GOC"/>
</dbReference>
<gene>
    <name evidence="2" type="ORF">BACPLE_01505</name>
</gene>
<dbReference type="Pfam" id="PF04488">
    <property type="entry name" value="Gly_transf_sug"/>
    <property type="match status" value="1"/>
</dbReference>
<evidence type="ECO:0008006" key="4">
    <source>
        <dbReference type="Google" id="ProtNLM"/>
    </source>
</evidence>
<dbReference type="EMBL" id="ABQC02000016">
    <property type="protein sequence ID" value="EDY96197.1"/>
    <property type="molecule type" value="Genomic_DNA"/>
</dbReference>
<dbReference type="SUPFAM" id="SSF53448">
    <property type="entry name" value="Nucleotide-diphospho-sugar transferases"/>
    <property type="match status" value="1"/>
</dbReference>
<dbReference type="GO" id="GO:0000030">
    <property type="term" value="F:mannosyltransferase activity"/>
    <property type="evidence" value="ECO:0007669"/>
    <property type="project" value="TreeGrafter"/>
</dbReference>
<dbReference type="Proteomes" id="UP000003452">
    <property type="component" value="Unassembled WGS sequence"/>
</dbReference>
<dbReference type="PANTHER" id="PTHR32385:SF15">
    <property type="entry name" value="INOSITOL PHOSPHOCERAMIDE MANNOSYLTRANSFERASE 1"/>
    <property type="match status" value="1"/>
</dbReference>
<keyword evidence="1" id="KW-0808">Transferase</keyword>
<comment type="caution">
    <text evidence="2">The sequence shown here is derived from an EMBL/GenBank/DDBJ whole genome shotgun (WGS) entry which is preliminary data.</text>
</comment>
<dbReference type="GO" id="GO:0051999">
    <property type="term" value="P:mannosyl-inositol phosphorylceramide biosynthetic process"/>
    <property type="evidence" value="ECO:0007669"/>
    <property type="project" value="TreeGrafter"/>
</dbReference>
<reference evidence="2 3" key="1">
    <citation type="submission" date="2008-08" db="EMBL/GenBank/DDBJ databases">
        <title>Draft genome sequence of Bacteroides plebeius (DSM 17135).</title>
        <authorList>
            <person name="Sudarsanam P."/>
            <person name="Ley R."/>
            <person name="Guruge J."/>
            <person name="Turnbaugh P.J."/>
            <person name="Mahowald M."/>
            <person name="Liep D."/>
            <person name="Gordon J."/>
        </authorList>
    </citation>
    <scope>NUCLEOTIDE SEQUENCE [LARGE SCALE GENOMIC DNA]</scope>
    <source>
        <strain evidence="3">DSM 17135 / JCM 12973 / M2</strain>
    </source>
</reference>
<dbReference type="Gene3D" id="3.90.550.20">
    <property type="match status" value="1"/>
</dbReference>
<accession>B5CXR2</accession>
<sequence length="241" mass="28456">MDKTNTRINRYMIPKIIHYCWLSNDPIPEKLQEYMKSWKEKLPDYEFKLWNFDCFDINSSQWVKEAFEAKKYAFAADYIRLYAVYNYGGIYMDMDVEVIKSLNPLLNNDYLLGYENQIGIEAGIFGASPKADWVKLILDYYQNKSFYREDGTQNTTPLPKIIFKILKANKLLNKHIHPLSPDYLTAKSYKTGQIHTTSNTYTIHHFAGSWHGPKEKLYKLVKNILGEHFAKLCSRIYKKFK</sequence>
<protein>
    <recommendedName>
        <fullName evidence="4">Glycosyl transferase</fullName>
    </recommendedName>
</protein>
<name>B5CXR2_PHOPM</name>
<dbReference type="HOGENOM" id="CLU_073547_2_0_10"/>
<dbReference type="InterPro" id="IPR029044">
    <property type="entry name" value="Nucleotide-diphossugar_trans"/>
</dbReference>
<dbReference type="AlphaFoldDB" id="B5CXR2"/>
<reference evidence="2 3" key="2">
    <citation type="submission" date="2008-08" db="EMBL/GenBank/DDBJ databases">
        <authorList>
            <person name="Fulton L."/>
            <person name="Clifton S."/>
            <person name="Fulton B."/>
            <person name="Xu J."/>
            <person name="Minx P."/>
            <person name="Pepin K.H."/>
            <person name="Johnson M."/>
            <person name="Thiruvilangam P."/>
            <person name="Bhonagiri V."/>
            <person name="Nash W.E."/>
            <person name="Mardis E.R."/>
            <person name="Wilson R.K."/>
        </authorList>
    </citation>
    <scope>NUCLEOTIDE SEQUENCE [LARGE SCALE GENOMIC DNA]</scope>
    <source>
        <strain evidence="3">DSM 17135 / JCM 12973 / M2</strain>
    </source>
</reference>
<dbReference type="eggNOG" id="COG3774">
    <property type="taxonomic scope" value="Bacteria"/>
</dbReference>
<proteinExistence type="predicted"/>